<feature type="region of interest" description="Disordered" evidence="1">
    <location>
        <begin position="421"/>
        <end position="454"/>
    </location>
</feature>
<feature type="compositionally biased region" description="Polar residues" evidence="1">
    <location>
        <begin position="421"/>
        <end position="441"/>
    </location>
</feature>
<proteinExistence type="predicted"/>
<dbReference type="AlphaFoldDB" id="A0A194UTJ1"/>
<feature type="region of interest" description="Disordered" evidence="1">
    <location>
        <begin position="92"/>
        <end position="123"/>
    </location>
</feature>
<dbReference type="STRING" id="694573.A0A194UTJ1"/>
<name>A0A194UTJ1_CYTMA</name>
<evidence type="ECO:0008006" key="4">
    <source>
        <dbReference type="Google" id="ProtNLM"/>
    </source>
</evidence>
<reference evidence="3" key="1">
    <citation type="submission" date="2014-12" db="EMBL/GenBank/DDBJ databases">
        <title>Genome Sequence of Valsa Canker Pathogens Uncovers a Specific Adaption of Colonization on Woody Bark.</title>
        <authorList>
            <person name="Yin Z."/>
            <person name="Liu H."/>
            <person name="Gao X."/>
            <person name="Li Z."/>
            <person name="Song N."/>
            <person name="Ke X."/>
            <person name="Dai Q."/>
            <person name="Wu Y."/>
            <person name="Sun Y."/>
            <person name="Xu J.-R."/>
            <person name="Kang Z.K."/>
            <person name="Wang L."/>
            <person name="Huang L."/>
        </authorList>
    </citation>
    <scope>NUCLEOTIDE SEQUENCE [LARGE SCALE GENOMIC DNA]</scope>
    <source>
        <strain evidence="3">SXYL134</strain>
    </source>
</reference>
<dbReference type="EMBL" id="KN714677">
    <property type="protein sequence ID" value="KUI54939.1"/>
    <property type="molecule type" value="Genomic_DNA"/>
</dbReference>
<protein>
    <recommendedName>
        <fullName evidence="4">PH domain-containing protein</fullName>
    </recommendedName>
</protein>
<feature type="compositionally biased region" description="Low complexity" evidence="1">
    <location>
        <begin position="95"/>
        <end position="108"/>
    </location>
</feature>
<feature type="compositionally biased region" description="Polar residues" evidence="1">
    <location>
        <begin position="664"/>
        <end position="678"/>
    </location>
</feature>
<feature type="compositionally biased region" description="Pro residues" evidence="1">
    <location>
        <begin position="789"/>
        <end position="805"/>
    </location>
</feature>
<accession>A0A194UTJ1</accession>
<feature type="compositionally biased region" description="Polar residues" evidence="1">
    <location>
        <begin position="748"/>
        <end position="766"/>
    </location>
</feature>
<keyword evidence="3" id="KW-1185">Reference proteome</keyword>
<dbReference type="OrthoDB" id="1749473at2759"/>
<sequence>MRPPDLEIKATMENRIPLRDEKDGKPVKRESRLGFRSIFARRRGISEDDNASTIRTGSRSGMRDSLTTDVNALYGLQWPAVQSEMHFSPIKFDGPSTRPRTSTLRSPTFAPPKSPLGPSHKKRGSLATWDPIPLFQAHPQAIRIATLPACVQADSLLRLHHRRETLANTAINHPDLGDQKSMFVDMARKKHRRNSSTVNLEWTTKLYALVTSGYLLQYSGEGTHDRLPEKVVQLCKDSAAFASDVIPGRHWVLQVSSIFEEGAPVTQDTRSLFGKFGMREKERRQASDILMVFESAEDMEDWMTLLRREIESLGGKRSLTETGAPKECAKDLDLNAQPSPRTLVVRDMHQFAPTATSPNASATFNGSDLHLDATLTDLLPERSFDDNSTTASIISQDGRQLDGLRDSSNRYSFMSAARTIVTSDSSPSNSPIRNSFGSQFSDPDDVTPLADDKTLVEVRRRPNAAEIDDRRKSYRTSNIFLDTSTANAAQPSHRGHLSLSSIQEPPNFSLPQPGGRRRTVTSGEHVHIAHATSARPPRRLRRPPPSSLGLSRPLSIVADSPSPSKSPLETDDSADLHRPLDSPSMCTSWLADGPKPEYDISRASSRTQMPMSTRPRKYASTNSLRPADSPWEGPPQPDLPVRGAVCGPSPTRRTSEVGLEVPRSTPSMEPCTTTNRSRSPIIRAVTAQRRPSTCSVQSPKASPRLRSVSEFANSSAHRAHRATRSDQHDEVTRSRTRSPPPQRGPRRNTVTGHNRTASGSSEQSVLDNLCSLPQIPKALAHTSPVVPSAGPPLAPPPNKALPPIPQTYKRRSESNPPRMRMRSASVLGGGI</sequence>
<feature type="compositionally biased region" description="Polar residues" evidence="1">
    <location>
        <begin position="602"/>
        <end position="611"/>
    </location>
</feature>
<evidence type="ECO:0000313" key="3">
    <source>
        <dbReference type="Proteomes" id="UP000078576"/>
    </source>
</evidence>
<feature type="region of interest" description="Disordered" evidence="1">
    <location>
        <begin position="484"/>
        <end position="769"/>
    </location>
</feature>
<feature type="compositionally biased region" description="Basic and acidic residues" evidence="1">
    <location>
        <begin position="723"/>
        <end position="733"/>
    </location>
</feature>
<feature type="region of interest" description="Disordered" evidence="1">
    <location>
        <begin position="1"/>
        <end position="29"/>
    </location>
</feature>
<feature type="compositionally biased region" description="Polar residues" evidence="1">
    <location>
        <begin position="689"/>
        <end position="700"/>
    </location>
</feature>
<evidence type="ECO:0000313" key="2">
    <source>
        <dbReference type="EMBL" id="KUI54939.1"/>
    </source>
</evidence>
<feature type="compositionally biased region" description="Polar residues" evidence="1">
    <location>
        <begin position="498"/>
        <end position="510"/>
    </location>
</feature>
<evidence type="ECO:0000256" key="1">
    <source>
        <dbReference type="SAM" id="MobiDB-lite"/>
    </source>
</evidence>
<organism evidence="2 3">
    <name type="scientific">Cytospora mali</name>
    <name type="common">Apple Valsa canker fungus</name>
    <name type="synonym">Valsa mali</name>
    <dbReference type="NCBI Taxonomy" id="578113"/>
    <lineage>
        <taxon>Eukaryota</taxon>
        <taxon>Fungi</taxon>
        <taxon>Dikarya</taxon>
        <taxon>Ascomycota</taxon>
        <taxon>Pezizomycotina</taxon>
        <taxon>Sordariomycetes</taxon>
        <taxon>Sordariomycetidae</taxon>
        <taxon>Diaporthales</taxon>
        <taxon>Cytosporaceae</taxon>
        <taxon>Cytospora</taxon>
    </lineage>
</organism>
<feature type="region of interest" description="Disordered" evidence="1">
    <location>
        <begin position="781"/>
        <end position="831"/>
    </location>
</feature>
<gene>
    <name evidence="2" type="ORF">VP1G_02445</name>
</gene>
<dbReference type="Proteomes" id="UP000078576">
    <property type="component" value="Unassembled WGS sequence"/>
</dbReference>